<dbReference type="SMART" id="SM00397">
    <property type="entry name" value="t_SNARE"/>
    <property type="match status" value="1"/>
</dbReference>
<organism evidence="7 8">
    <name type="scientific">Artemia franciscana</name>
    <name type="common">Brine shrimp</name>
    <name type="synonym">Artemia sanfranciscana</name>
    <dbReference type="NCBI Taxonomy" id="6661"/>
    <lineage>
        <taxon>Eukaryota</taxon>
        <taxon>Metazoa</taxon>
        <taxon>Ecdysozoa</taxon>
        <taxon>Arthropoda</taxon>
        <taxon>Crustacea</taxon>
        <taxon>Branchiopoda</taxon>
        <taxon>Anostraca</taxon>
        <taxon>Artemiidae</taxon>
        <taxon>Artemia</taxon>
    </lineage>
</organism>
<dbReference type="InterPro" id="IPR010989">
    <property type="entry name" value="SNARE"/>
</dbReference>
<dbReference type="Gene3D" id="1.20.5.110">
    <property type="match status" value="1"/>
</dbReference>
<sequence>MMVTLIIVETFHLLGFINFRHIYSHSSGSESRKLTWFISRTATQAVFYFLIGVAAFSLQLYELLMESHWRRALREYIICRTIHEDENICPFPDRLSPSLIVFRHWLFFATTILASSCAWTTASLNIWRQFYNRKFKKIEPDPVNHTKKHRVIAEAYKQRLHLQETGRLSIAIPSDHPDPAGLALELNNSNSNVSSAWAAALPHLVRRRNAVVGAGALGLRRSSMDSEISNCSFKSDNQQLRSKLQHLQHYTGQVAKETSKLLKDLSNLPQPSSAGEQRRWKLQKDRLTSEFTTALNAFQSSQRATASKEREEIRKTRAASSNLYGPFGDEAAASGALIQLDGTPKRSQMQAVLQDEAELEILRERERAIRQLESDIVDVNTIFKDLATMVHEQGEMIDSIEANVESATMRVEEGTNQLRTASNYQTKARKKKAILLGIGILILVILIIVIIVETR</sequence>
<accession>A0AA88HY84</accession>
<comment type="subcellular location">
    <subcellularLocation>
        <location evidence="1">Membrane</location>
        <topology evidence="1">Single-pass type IV membrane protein</topology>
    </subcellularLocation>
</comment>
<evidence type="ECO:0000256" key="1">
    <source>
        <dbReference type="ARBA" id="ARBA00004211"/>
    </source>
</evidence>
<keyword evidence="5" id="KW-1133">Transmembrane helix</keyword>
<proteinExistence type="inferred from homology"/>
<dbReference type="PANTHER" id="PTHR19957:SF411">
    <property type="entry name" value="LD23667P"/>
    <property type="match status" value="1"/>
</dbReference>
<dbReference type="Proteomes" id="UP001187531">
    <property type="component" value="Unassembled WGS sequence"/>
</dbReference>
<gene>
    <name evidence="7" type="ORF">QYM36_006745</name>
</gene>
<feature type="transmembrane region" description="Helical" evidence="5">
    <location>
        <begin position="6"/>
        <end position="24"/>
    </location>
</feature>
<dbReference type="Pfam" id="PF05739">
    <property type="entry name" value="SNARE"/>
    <property type="match status" value="1"/>
</dbReference>
<keyword evidence="3" id="KW-0813">Transport</keyword>
<reference evidence="7" key="1">
    <citation type="submission" date="2023-07" db="EMBL/GenBank/DDBJ databases">
        <title>Chromosome-level genome assembly of Artemia franciscana.</title>
        <authorList>
            <person name="Jo E."/>
        </authorList>
    </citation>
    <scope>NUCLEOTIDE SEQUENCE</scope>
    <source>
        <tissue evidence="7">Whole body</tissue>
    </source>
</reference>
<keyword evidence="4" id="KW-0675">Receptor</keyword>
<dbReference type="PROSITE" id="PS50192">
    <property type="entry name" value="T_SNARE"/>
    <property type="match status" value="1"/>
</dbReference>
<evidence type="ECO:0000256" key="2">
    <source>
        <dbReference type="ARBA" id="ARBA00009063"/>
    </source>
</evidence>
<dbReference type="InterPro" id="IPR000727">
    <property type="entry name" value="T_SNARE_dom"/>
</dbReference>
<evidence type="ECO:0000259" key="6">
    <source>
        <dbReference type="PROSITE" id="PS50192"/>
    </source>
</evidence>
<dbReference type="Gene3D" id="1.20.58.70">
    <property type="match status" value="1"/>
</dbReference>
<feature type="transmembrane region" description="Helical" evidence="5">
    <location>
        <begin position="45"/>
        <end position="64"/>
    </location>
</feature>
<dbReference type="PANTHER" id="PTHR19957">
    <property type="entry name" value="SYNTAXIN"/>
    <property type="match status" value="1"/>
</dbReference>
<dbReference type="CDD" id="cd15847">
    <property type="entry name" value="SNARE_syntaxin7_like"/>
    <property type="match status" value="1"/>
</dbReference>
<protein>
    <recommendedName>
        <fullName evidence="6">t-SNARE coiled-coil homology domain-containing protein</fullName>
    </recommendedName>
</protein>
<evidence type="ECO:0000313" key="7">
    <source>
        <dbReference type="EMBL" id="KAK2718055.1"/>
    </source>
</evidence>
<dbReference type="GO" id="GO:0006906">
    <property type="term" value="P:vesicle fusion"/>
    <property type="evidence" value="ECO:0007669"/>
    <property type="project" value="TreeGrafter"/>
</dbReference>
<dbReference type="InterPro" id="IPR006012">
    <property type="entry name" value="Syntaxin/epimorphin_CS"/>
</dbReference>
<comment type="caution">
    <text evidence="7">The sequence shown here is derived from an EMBL/GenBank/DDBJ whole genome shotgun (WGS) entry which is preliminary data.</text>
</comment>
<evidence type="ECO:0000256" key="4">
    <source>
        <dbReference type="ARBA" id="ARBA00023170"/>
    </source>
</evidence>
<dbReference type="InterPro" id="IPR000539">
    <property type="entry name" value="Frizzled/Smoothened_7TM"/>
</dbReference>
<dbReference type="AlphaFoldDB" id="A0AA88HY84"/>
<dbReference type="GO" id="GO:0006836">
    <property type="term" value="P:neurotransmitter transport"/>
    <property type="evidence" value="ECO:0007669"/>
    <property type="project" value="UniProtKB-KW"/>
</dbReference>
<comment type="similarity">
    <text evidence="2">Belongs to the syntaxin family.</text>
</comment>
<dbReference type="GO" id="GO:0006886">
    <property type="term" value="P:intracellular protein transport"/>
    <property type="evidence" value="ECO:0007669"/>
    <property type="project" value="InterPro"/>
</dbReference>
<evidence type="ECO:0000313" key="8">
    <source>
        <dbReference type="Proteomes" id="UP001187531"/>
    </source>
</evidence>
<dbReference type="EMBL" id="JAVRJZ010000010">
    <property type="protein sequence ID" value="KAK2718055.1"/>
    <property type="molecule type" value="Genomic_DNA"/>
</dbReference>
<keyword evidence="5" id="KW-0812">Transmembrane</keyword>
<dbReference type="InterPro" id="IPR006011">
    <property type="entry name" value="Syntaxin_N"/>
</dbReference>
<dbReference type="Pfam" id="PF01534">
    <property type="entry name" value="Frizzled"/>
    <property type="match status" value="1"/>
</dbReference>
<evidence type="ECO:0000256" key="5">
    <source>
        <dbReference type="SAM" id="Phobius"/>
    </source>
</evidence>
<keyword evidence="8" id="KW-1185">Reference proteome</keyword>
<dbReference type="GO" id="GO:0005484">
    <property type="term" value="F:SNAP receptor activity"/>
    <property type="evidence" value="ECO:0007669"/>
    <property type="project" value="InterPro"/>
</dbReference>
<dbReference type="GO" id="GO:0007166">
    <property type="term" value="P:cell surface receptor signaling pathway"/>
    <property type="evidence" value="ECO:0007669"/>
    <property type="project" value="InterPro"/>
</dbReference>
<dbReference type="PROSITE" id="PS00914">
    <property type="entry name" value="SYNTAXIN"/>
    <property type="match status" value="1"/>
</dbReference>
<dbReference type="Pfam" id="PF14523">
    <property type="entry name" value="Syntaxin_2"/>
    <property type="match status" value="1"/>
</dbReference>
<dbReference type="SUPFAM" id="SSF47661">
    <property type="entry name" value="t-snare proteins"/>
    <property type="match status" value="1"/>
</dbReference>
<evidence type="ECO:0000256" key="3">
    <source>
        <dbReference type="ARBA" id="ARBA00022775"/>
    </source>
</evidence>
<keyword evidence="3" id="KW-0532">Neurotransmitter transport</keyword>
<feature type="transmembrane region" description="Helical" evidence="5">
    <location>
        <begin position="433"/>
        <end position="452"/>
    </location>
</feature>
<dbReference type="GO" id="GO:0048278">
    <property type="term" value="P:vesicle docking"/>
    <property type="evidence" value="ECO:0007669"/>
    <property type="project" value="TreeGrafter"/>
</dbReference>
<name>A0AA88HY84_ARTSF</name>
<feature type="transmembrane region" description="Helical" evidence="5">
    <location>
        <begin position="105"/>
        <end position="127"/>
    </location>
</feature>
<dbReference type="GO" id="GO:0008021">
    <property type="term" value="C:synaptic vesicle"/>
    <property type="evidence" value="ECO:0007669"/>
    <property type="project" value="TreeGrafter"/>
</dbReference>
<dbReference type="FunFam" id="1.20.5.110:FF:000059">
    <property type="entry name" value="Related to syntaxin 12"/>
    <property type="match status" value="1"/>
</dbReference>
<dbReference type="Gene3D" id="1.20.1070.10">
    <property type="entry name" value="Rhodopsin 7-helix transmembrane proteins"/>
    <property type="match status" value="1"/>
</dbReference>
<feature type="domain" description="T-SNARE coiled-coil homology" evidence="6">
    <location>
        <begin position="359"/>
        <end position="421"/>
    </location>
</feature>
<dbReference type="GO" id="GO:0031201">
    <property type="term" value="C:SNARE complex"/>
    <property type="evidence" value="ECO:0007669"/>
    <property type="project" value="TreeGrafter"/>
</dbReference>
<dbReference type="GO" id="GO:0000149">
    <property type="term" value="F:SNARE binding"/>
    <property type="evidence" value="ECO:0007669"/>
    <property type="project" value="TreeGrafter"/>
</dbReference>
<keyword evidence="5" id="KW-0472">Membrane</keyword>
<dbReference type="InterPro" id="IPR045242">
    <property type="entry name" value="Syntaxin"/>
</dbReference>